<name>A0AAD3DG48_9CHLO</name>
<gene>
    <name evidence="2" type="ORF">Agub_g682</name>
</gene>
<protein>
    <recommendedName>
        <fullName evidence="1">Reverse transcriptase domain-containing protein</fullName>
    </recommendedName>
</protein>
<evidence type="ECO:0000313" key="3">
    <source>
        <dbReference type="Proteomes" id="UP001054857"/>
    </source>
</evidence>
<dbReference type="Proteomes" id="UP001054857">
    <property type="component" value="Unassembled WGS sequence"/>
</dbReference>
<dbReference type="InterPro" id="IPR000477">
    <property type="entry name" value="RT_dom"/>
</dbReference>
<sequence>MAARGPGVRRVRTFFTAHSDLRQSMEDWIVQEETTMPSREDLPATVNWWAGFKRRLAAAANTLSRVAQRRRRMPGQSLQDAIRAARQTQQSAAGSSSTANLEDLVEAQARVAIASRAEAAHAAYESRVSWLRVGERPSPAITAVVKPPAACHTVAALQDNVGRLVSAPGRLPQLVADYWRDISCKSSGLSVEASDEVLSAVRTRNLRLRDEVADRVGESQVSEAEVLAALKATPLGKAPGWDRLPTAIYKVFKGQLASILARVFSAIGETGLLPVGFLDGVIRVLWKGRGDRTLAGNYRPITLLCTDYRLLAKVLASRVGLALADVITLEQSAFLPGRLIGANVLFLRTLPHLLTHQGRSGMVAFLDFAKAYDTLDRAFLFSVMDAMGAGAGLLKWAKLLLSDTCAVAVVNGYRSQRVCS</sequence>
<feature type="domain" description="Reverse transcriptase" evidence="1">
    <location>
        <begin position="295"/>
        <end position="412"/>
    </location>
</feature>
<keyword evidence="3" id="KW-1185">Reference proteome</keyword>
<accession>A0AAD3DG48</accession>
<evidence type="ECO:0000259" key="1">
    <source>
        <dbReference type="Pfam" id="PF00078"/>
    </source>
</evidence>
<proteinExistence type="predicted"/>
<evidence type="ECO:0000313" key="2">
    <source>
        <dbReference type="EMBL" id="GFR40127.1"/>
    </source>
</evidence>
<comment type="caution">
    <text evidence="2">The sequence shown here is derived from an EMBL/GenBank/DDBJ whole genome shotgun (WGS) entry which is preliminary data.</text>
</comment>
<dbReference type="EMBL" id="BMAR01000001">
    <property type="protein sequence ID" value="GFR40127.1"/>
    <property type="molecule type" value="Genomic_DNA"/>
</dbReference>
<dbReference type="Pfam" id="PF00078">
    <property type="entry name" value="RVT_1"/>
    <property type="match status" value="1"/>
</dbReference>
<reference evidence="2 3" key="1">
    <citation type="journal article" date="2021" name="Sci. Rep.">
        <title>Genome sequencing of the multicellular alga Astrephomene provides insights into convergent evolution of germ-soma differentiation.</title>
        <authorList>
            <person name="Yamashita S."/>
            <person name="Yamamoto K."/>
            <person name="Matsuzaki R."/>
            <person name="Suzuki S."/>
            <person name="Yamaguchi H."/>
            <person name="Hirooka S."/>
            <person name="Minakuchi Y."/>
            <person name="Miyagishima S."/>
            <person name="Kawachi M."/>
            <person name="Toyoda A."/>
            <person name="Nozaki H."/>
        </authorList>
    </citation>
    <scope>NUCLEOTIDE SEQUENCE [LARGE SCALE GENOMIC DNA]</scope>
    <source>
        <strain evidence="2 3">NIES-4017</strain>
    </source>
</reference>
<organism evidence="2 3">
    <name type="scientific">Astrephomene gubernaculifera</name>
    <dbReference type="NCBI Taxonomy" id="47775"/>
    <lineage>
        <taxon>Eukaryota</taxon>
        <taxon>Viridiplantae</taxon>
        <taxon>Chlorophyta</taxon>
        <taxon>core chlorophytes</taxon>
        <taxon>Chlorophyceae</taxon>
        <taxon>CS clade</taxon>
        <taxon>Chlamydomonadales</taxon>
        <taxon>Astrephomenaceae</taxon>
        <taxon>Astrephomene</taxon>
    </lineage>
</organism>
<dbReference type="AlphaFoldDB" id="A0AAD3DG48"/>
<dbReference type="PANTHER" id="PTHR19446">
    <property type="entry name" value="REVERSE TRANSCRIPTASES"/>
    <property type="match status" value="1"/>
</dbReference>